<proteinExistence type="predicted"/>
<name>A0AAU8HZ69_9CAUD</name>
<evidence type="ECO:0000313" key="1">
    <source>
        <dbReference type="EMBL" id="XCI77678.1"/>
    </source>
</evidence>
<evidence type="ECO:0008006" key="2">
    <source>
        <dbReference type="Google" id="ProtNLM"/>
    </source>
</evidence>
<organism evidence="1">
    <name type="scientific">Rhizobium phage IG49</name>
    <dbReference type="NCBI Taxonomy" id="3129228"/>
    <lineage>
        <taxon>Viruses</taxon>
        <taxon>Duplodnaviria</taxon>
        <taxon>Heunggongvirae</taxon>
        <taxon>Uroviricota</taxon>
        <taxon>Caudoviricetes</taxon>
    </lineage>
</organism>
<sequence length="92" mass="10326">MSRGIYRFSWDCGRNGDIDGIFSAEENEVKEAIGKNVNFGEALGKHSEVYGVIEEGEIVLVTDDVDAVRIFDTYGFGNGYNPLHYIRSDEEE</sequence>
<reference evidence="1" key="1">
    <citation type="submission" date="2024-03" db="EMBL/GenBank/DDBJ databases">
        <authorList>
            <person name="Chantapakul B."/>
            <person name="Wang S."/>
        </authorList>
    </citation>
    <scope>NUCLEOTIDE SEQUENCE</scope>
</reference>
<gene>
    <name evidence="1" type="ORF">VGRTQORK_CDS0065</name>
</gene>
<accession>A0AAU8HZ69</accession>
<dbReference type="EMBL" id="PP429227">
    <property type="protein sequence ID" value="XCI77678.1"/>
    <property type="molecule type" value="Genomic_DNA"/>
</dbReference>
<protein>
    <recommendedName>
        <fullName evidence="2">YopX protein domain-containing protein</fullName>
    </recommendedName>
</protein>